<evidence type="ECO:0000313" key="2">
    <source>
        <dbReference type="Proteomes" id="UP001285441"/>
    </source>
</evidence>
<sequence length="271" mass="30032">MDRDGPVKNTTSQPCFILVPLYIYPTATSWDPLFSAAHLHPHLEFLVIINPSNGPGASIDADANYTAALKRLTLEPNVKILGYVYCSFGERCSAEVEHDIQVYLGLICQELLIQDIRLDGIFFDESPCGPEHVDYMAHFSEFARSVLPVDSAGLPCPAIIVYNPGIFVSAAYYEFADYIVVFENKAAEWNSSYVRQNVETLSPELRERSIGIAHSAGDIASQMQSGKDIALFSGFAGHFVTTNSGYEKWCLNWKGYVGQADGWNREGEDLV</sequence>
<keyword evidence="2" id="KW-1185">Reference proteome</keyword>
<protein>
    <submittedName>
        <fullName evidence="1">Spherulation-specific family 4</fullName>
    </submittedName>
</protein>
<dbReference type="AlphaFoldDB" id="A0AAE0P824"/>
<gene>
    <name evidence="1" type="ORF">B0H63DRAFT_64085</name>
</gene>
<dbReference type="Pfam" id="PF12138">
    <property type="entry name" value="Spherulin4"/>
    <property type="match status" value="1"/>
</dbReference>
<accession>A0AAE0P824</accession>
<dbReference type="PANTHER" id="PTHR35040:SF9">
    <property type="entry name" value="4-LIKE CELL SURFACE PROTEIN, PUTATIVE (AFU_ORTHOLOGUE AFUA_4G14080)-RELATED"/>
    <property type="match status" value="1"/>
</dbReference>
<dbReference type="EMBL" id="JAULSW010000001">
    <property type="protein sequence ID" value="KAK3395086.1"/>
    <property type="molecule type" value="Genomic_DNA"/>
</dbReference>
<dbReference type="PANTHER" id="PTHR35040">
    <property type="match status" value="1"/>
</dbReference>
<name>A0AAE0P824_9PEZI</name>
<dbReference type="Proteomes" id="UP001285441">
    <property type="component" value="Unassembled WGS sequence"/>
</dbReference>
<organism evidence="1 2">
    <name type="scientific">Podospora didyma</name>
    <dbReference type="NCBI Taxonomy" id="330526"/>
    <lineage>
        <taxon>Eukaryota</taxon>
        <taxon>Fungi</taxon>
        <taxon>Dikarya</taxon>
        <taxon>Ascomycota</taxon>
        <taxon>Pezizomycotina</taxon>
        <taxon>Sordariomycetes</taxon>
        <taxon>Sordariomycetidae</taxon>
        <taxon>Sordariales</taxon>
        <taxon>Podosporaceae</taxon>
        <taxon>Podospora</taxon>
    </lineage>
</organism>
<reference evidence="1" key="1">
    <citation type="journal article" date="2023" name="Mol. Phylogenet. Evol.">
        <title>Genome-scale phylogeny and comparative genomics of the fungal order Sordariales.</title>
        <authorList>
            <person name="Hensen N."/>
            <person name="Bonometti L."/>
            <person name="Westerberg I."/>
            <person name="Brannstrom I.O."/>
            <person name="Guillou S."/>
            <person name="Cros-Aarteil S."/>
            <person name="Calhoun S."/>
            <person name="Haridas S."/>
            <person name="Kuo A."/>
            <person name="Mondo S."/>
            <person name="Pangilinan J."/>
            <person name="Riley R."/>
            <person name="LaButti K."/>
            <person name="Andreopoulos B."/>
            <person name="Lipzen A."/>
            <person name="Chen C."/>
            <person name="Yan M."/>
            <person name="Daum C."/>
            <person name="Ng V."/>
            <person name="Clum A."/>
            <person name="Steindorff A."/>
            <person name="Ohm R.A."/>
            <person name="Martin F."/>
            <person name="Silar P."/>
            <person name="Natvig D.O."/>
            <person name="Lalanne C."/>
            <person name="Gautier V."/>
            <person name="Ament-Velasquez S.L."/>
            <person name="Kruys A."/>
            <person name="Hutchinson M.I."/>
            <person name="Powell A.J."/>
            <person name="Barry K."/>
            <person name="Miller A.N."/>
            <person name="Grigoriev I.V."/>
            <person name="Debuchy R."/>
            <person name="Gladieux P."/>
            <person name="Hiltunen Thoren M."/>
            <person name="Johannesson H."/>
        </authorList>
    </citation>
    <scope>NUCLEOTIDE SEQUENCE</scope>
    <source>
        <strain evidence="1">CBS 232.78</strain>
    </source>
</reference>
<comment type="caution">
    <text evidence="1">The sequence shown here is derived from an EMBL/GenBank/DDBJ whole genome shotgun (WGS) entry which is preliminary data.</text>
</comment>
<proteinExistence type="predicted"/>
<dbReference type="InterPro" id="IPR021986">
    <property type="entry name" value="Spherulin4"/>
</dbReference>
<reference evidence="1" key="2">
    <citation type="submission" date="2023-06" db="EMBL/GenBank/DDBJ databases">
        <authorList>
            <consortium name="Lawrence Berkeley National Laboratory"/>
            <person name="Haridas S."/>
            <person name="Hensen N."/>
            <person name="Bonometti L."/>
            <person name="Westerberg I."/>
            <person name="Brannstrom I.O."/>
            <person name="Guillou S."/>
            <person name="Cros-Aarteil S."/>
            <person name="Calhoun S."/>
            <person name="Kuo A."/>
            <person name="Mondo S."/>
            <person name="Pangilinan J."/>
            <person name="Riley R."/>
            <person name="LaButti K."/>
            <person name="Andreopoulos B."/>
            <person name="Lipzen A."/>
            <person name="Chen C."/>
            <person name="Yanf M."/>
            <person name="Daum C."/>
            <person name="Ng V."/>
            <person name="Clum A."/>
            <person name="Steindorff A."/>
            <person name="Ohm R."/>
            <person name="Martin F."/>
            <person name="Silar P."/>
            <person name="Natvig D."/>
            <person name="Lalanne C."/>
            <person name="Gautier V."/>
            <person name="Ament-velasquez S.L."/>
            <person name="Kruys A."/>
            <person name="Hutchinson M.I."/>
            <person name="Powell A.J."/>
            <person name="Barry K."/>
            <person name="Miller A.N."/>
            <person name="Grigoriev I.V."/>
            <person name="Debuchy R."/>
            <person name="Gladieux P."/>
            <person name="Thoren M.H."/>
            <person name="Johannesson H."/>
        </authorList>
    </citation>
    <scope>NUCLEOTIDE SEQUENCE</scope>
    <source>
        <strain evidence="1">CBS 232.78</strain>
    </source>
</reference>
<evidence type="ECO:0000313" key="1">
    <source>
        <dbReference type="EMBL" id="KAK3395086.1"/>
    </source>
</evidence>